<evidence type="ECO:0000313" key="3">
    <source>
        <dbReference type="Proteomes" id="UP001162640"/>
    </source>
</evidence>
<feature type="compositionally biased region" description="Basic and acidic residues" evidence="1">
    <location>
        <begin position="11"/>
        <end position="26"/>
    </location>
</feature>
<gene>
    <name evidence="2" type="ORF">TL16_g04071</name>
</gene>
<reference evidence="3" key="1">
    <citation type="journal article" date="2023" name="Commun. Biol.">
        <title>Genome analysis of Parmales, the sister group of diatoms, reveals the evolutionary specialization of diatoms from phago-mixotrophs to photoautotrophs.</title>
        <authorList>
            <person name="Ban H."/>
            <person name="Sato S."/>
            <person name="Yoshikawa S."/>
            <person name="Yamada K."/>
            <person name="Nakamura Y."/>
            <person name="Ichinomiya M."/>
            <person name="Sato N."/>
            <person name="Blanc-Mathieu R."/>
            <person name="Endo H."/>
            <person name="Kuwata A."/>
            <person name="Ogata H."/>
        </authorList>
    </citation>
    <scope>NUCLEOTIDE SEQUENCE [LARGE SCALE GENOMIC DNA]</scope>
</reference>
<sequence length="119" mass="13018">MSKSVASKSKGGHDTRETGVKRGAGDEEKEEEESIIDLPPAANSMTLTTFSTVPATTDQFMHTPEFRRHFVEFVHVQTLMALRCATKAWKAVAEKVIDEGVRSGELTVHGGKDISDTKV</sequence>
<dbReference type="AlphaFoldDB" id="A0A9W7E6Z8"/>
<dbReference type="Proteomes" id="UP001162640">
    <property type="component" value="Unassembled WGS sequence"/>
</dbReference>
<comment type="caution">
    <text evidence="2">The sequence shown here is derived from an EMBL/GenBank/DDBJ whole genome shotgun (WGS) entry which is preliminary data.</text>
</comment>
<feature type="region of interest" description="Disordered" evidence="1">
    <location>
        <begin position="1"/>
        <end position="41"/>
    </location>
</feature>
<dbReference type="EMBL" id="BLQM01000110">
    <property type="protein sequence ID" value="GMH64903.1"/>
    <property type="molecule type" value="Genomic_DNA"/>
</dbReference>
<name>A0A9W7E6Z8_9STRA</name>
<proteinExistence type="predicted"/>
<accession>A0A9W7E6Z8</accession>
<organism evidence="2 3">
    <name type="scientific">Triparma laevis f. inornata</name>
    <dbReference type="NCBI Taxonomy" id="1714386"/>
    <lineage>
        <taxon>Eukaryota</taxon>
        <taxon>Sar</taxon>
        <taxon>Stramenopiles</taxon>
        <taxon>Ochrophyta</taxon>
        <taxon>Bolidophyceae</taxon>
        <taxon>Parmales</taxon>
        <taxon>Triparmaceae</taxon>
        <taxon>Triparma</taxon>
    </lineage>
</organism>
<evidence type="ECO:0000313" key="2">
    <source>
        <dbReference type="EMBL" id="GMH64903.1"/>
    </source>
</evidence>
<protein>
    <submittedName>
        <fullName evidence="2">Uncharacterized protein</fullName>
    </submittedName>
</protein>
<evidence type="ECO:0000256" key="1">
    <source>
        <dbReference type="SAM" id="MobiDB-lite"/>
    </source>
</evidence>